<feature type="region of interest" description="Disordered" evidence="1">
    <location>
        <begin position="719"/>
        <end position="738"/>
    </location>
</feature>
<name>A0A196SQZ3_BLAHN</name>
<evidence type="ECO:0000313" key="3">
    <source>
        <dbReference type="EMBL" id="OAO18164.1"/>
    </source>
</evidence>
<dbReference type="OrthoDB" id="437922at2759"/>
<reference evidence="3 4" key="1">
    <citation type="submission" date="2016-05" db="EMBL/GenBank/DDBJ databases">
        <title>Nuclear genome of Blastocystis sp. subtype 1 NandII.</title>
        <authorList>
            <person name="Gentekaki E."/>
            <person name="Curtis B."/>
            <person name="Stairs C."/>
            <person name="Eme L."/>
            <person name="Herman E."/>
            <person name="Klimes V."/>
            <person name="Arias M.C."/>
            <person name="Elias M."/>
            <person name="Hilliou F."/>
            <person name="Klute M."/>
            <person name="Malik S.-B."/>
            <person name="Pightling A."/>
            <person name="Rachubinski R."/>
            <person name="Salas D."/>
            <person name="Schlacht A."/>
            <person name="Suga H."/>
            <person name="Archibald J."/>
            <person name="Ball S.G."/>
            <person name="Clark G."/>
            <person name="Dacks J."/>
            <person name="Van Der Giezen M."/>
            <person name="Tsaousis A."/>
            <person name="Roger A."/>
        </authorList>
    </citation>
    <scope>NUCLEOTIDE SEQUENCE [LARGE SCALE GENOMIC DNA]</scope>
    <source>
        <strain evidence="4">ATCC 50177 / NandII</strain>
    </source>
</reference>
<dbReference type="Pfam" id="PF24545">
    <property type="entry name" value="Ig_TPPC8_1st"/>
    <property type="match status" value="1"/>
</dbReference>
<dbReference type="InterPro" id="IPR024420">
    <property type="entry name" value="TRAPP_III_complex_Trs85"/>
</dbReference>
<evidence type="ECO:0000313" key="4">
    <source>
        <dbReference type="Proteomes" id="UP000078348"/>
    </source>
</evidence>
<keyword evidence="4" id="KW-1185">Reference proteome</keyword>
<feature type="domain" description="TPPC8 first Ig-like" evidence="2">
    <location>
        <begin position="685"/>
        <end position="783"/>
    </location>
</feature>
<sequence length="1077" mass="120759">MYSYTQLSGFLEGCFHPYMAVESSNGAEKTCRECGVTTLQLIKSFAVENDINYSLEFETHSVPLKSIAFDMEYAGSLHPPEVEEVEKRIEETLKKEEPSLDQLHSCIQSLCDSTALKDVEQPWILPLVSTLCDRCRFGESDLLNHPLAIILVVSSDDEDPLHRFDVLSQRVLQYPAFRSGSFSKAIPFFYFLIHSGDSASPADDIFRNMKSTFNASQCKLIRINSLPAEEKRSTTPSVLSSVPPGCCLRLSDADIAGMMETMHWVMMRSILPNLAKMIRCYTQDIVNDRRGIANALFGWLRTSSSPNLAATQEEEVVLFHANTIEFKIRFVADMAFLVHDYDTCIDYYRMLLDDYKNSNAQFQVAHASLMIALSFFLQANSPSSSGIQVRDMQFYFLQSIHLFDSSSYFSFLSAFLFSLCMSSHEIRTRSRLYDAHTLVTTLQPLASFSSVCSPVSLFWCAALQTQQHRRRAVFSFVLAALRFKKQGLFAHALLALLLAWRQYTAHGLDAIANYLAAETQILLLHQPSVDWDALARVQRLAFSPQHAASHASFFASLHLFPAERFPLHLTDCSLPLLLPHSLRVQYDENAHPDRAFWSFLTDAPDDEDAFAPILGSLARCRLDAARIPQFYEHSPYGFAGKKPQPVLPLGARVAVRLTLRNPLQETLVCERAVLIASGAQVEETQFKLAPQAEQEVCFLLTLAQEGECHITAVEFTLRGGEGGDGTDDGGGDGGGDDVSKVERVVVRQALRARGRRLNQTAEQRRRCVYGEESCLCLRVQKEAVRASCELQSLKPAFFFSELAALPLSLTNRGTAPLTTAFLLTNNYHWFVAQQDAQAVATLTNSQQALPATDFAQVYSLLRPGQTLAPGETITVPTYLHLPEGNGCAFLREEGPHTFYSLQCVLLLGATTITDNNATDNTWRMVRVRREVELKPLLDTKCSVVLDRKDVLFFKVVAENVAEEEIEEISVFSSCPYCHVVEAAPSLLTNVAPGTTHAMITGIASESRKDGKTTSARVLKEERYAPYMDFIKHFNTLEIRLNRMNLVPRIAGREHRFIDVVWTDQEKKRCGYLMKLLE</sequence>
<dbReference type="EMBL" id="LXWW01000004">
    <property type="protein sequence ID" value="OAO18164.1"/>
    <property type="molecule type" value="Genomic_DNA"/>
</dbReference>
<dbReference type="Proteomes" id="UP000078348">
    <property type="component" value="Unassembled WGS sequence"/>
</dbReference>
<accession>A0A196SQZ3</accession>
<evidence type="ECO:0000256" key="1">
    <source>
        <dbReference type="SAM" id="MobiDB-lite"/>
    </source>
</evidence>
<proteinExistence type="predicted"/>
<gene>
    <name evidence="3" type="ORF">AV274_0104</name>
</gene>
<dbReference type="STRING" id="478820.A0A196SQZ3"/>
<dbReference type="AlphaFoldDB" id="A0A196SQZ3"/>
<dbReference type="PANTHER" id="PTHR12975">
    <property type="entry name" value="TRANSPORT PROTEIN TRAPP"/>
    <property type="match status" value="1"/>
</dbReference>
<comment type="caution">
    <text evidence="3">The sequence shown here is derived from an EMBL/GenBank/DDBJ whole genome shotgun (WGS) entry which is preliminary data.</text>
</comment>
<dbReference type="PANTHER" id="PTHR12975:SF6">
    <property type="entry name" value="TRAFFICKING PROTEIN PARTICLE COMPLEX SUBUNIT 8"/>
    <property type="match status" value="1"/>
</dbReference>
<dbReference type="Pfam" id="PF12739">
    <property type="entry name" value="TRAPPC-Trs85"/>
    <property type="match status" value="1"/>
</dbReference>
<protein>
    <recommendedName>
        <fullName evidence="2">TPPC8 first Ig-like domain-containing protein</fullName>
    </recommendedName>
</protein>
<organism evidence="3 4">
    <name type="scientific">Blastocystis sp. subtype 1 (strain ATCC 50177 / NandII)</name>
    <dbReference type="NCBI Taxonomy" id="478820"/>
    <lineage>
        <taxon>Eukaryota</taxon>
        <taxon>Sar</taxon>
        <taxon>Stramenopiles</taxon>
        <taxon>Bigyra</taxon>
        <taxon>Opalozoa</taxon>
        <taxon>Opalinata</taxon>
        <taxon>Blastocystidae</taxon>
        <taxon>Blastocystis</taxon>
    </lineage>
</organism>
<evidence type="ECO:0000259" key="2">
    <source>
        <dbReference type="Pfam" id="PF24545"/>
    </source>
</evidence>
<dbReference type="InterPro" id="IPR058541">
    <property type="entry name" value="Ig_TPPC8_1st"/>
</dbReference>
<dbReference type="GO" id="GO:1990072">
    <property type="term" value="C:TRAPPIII protein complex"/>
    <property type="evidence" value="ECO:0007669"/>
    <property type="project" value="TreeGrafter"/>
</dbReference>